<dbReference type="AlphaFoldDB" id="A0A9L0TNF7"/>
<keyword evidence="2" id="KW-0865">Zymogen</keyword>
<keyword evidence="6" id="KW-1185">Reference proteome</keyword>
<reference evidence="5 6" key="1">
    <citation type="journal article" date="2009" name="Science">
        <title>Genome sequence, comparative analysis, and population genetics of the domestic horse.</title>
        <authorList>
            <consortium name="Broad Institute Genome Sequencing Platform"/>
            <consortium name="Broad Institute Whole Genome Assembly Team"/>
            <person name="Wade C.M."/>
            <person name="Giulotto E."/>
            <person name="Sigurdsson S."/>
            <person name="Zoli M."/>
            <person name="Gnerre S."/>
            <person name="Imsland F."/>
            <person name="Lear T.L."/>
            <person name="Adelson D.L."/>
            <person name="Bailey E."/>
            <person name="Bellone R.R."/>
            <person name="Bloecker H."/>
            <person name="Distl O."/>
            <person name="Edgar R.C."/>
            <person name="Garber M."/>
            <person name="Leeb T."/>
            <person name="Mauceli E."/>
            <person name="MacLeod J.N."/>
            <person name="Penedo M.C.T."/>
            <person name="Raison J.M."/>
            <person name="Sharpe T."/>
            <person name="Vogel J."/>
            <person name="Andersson L."/>
            <person name="Antczak D.F."/>
            <person name="Biagi T."/>
            <person name="Binns M.M."/>
            <person name="Chowdhary B.P."/>
            <person name="Coleman S.J."/>
            <person name="Della Valle G."/>
            <person name="Fryc S."/>
            <person name="Guerin G."/>
            <person name="Hasegawa T."/>
            <person name="Hill E.W."/>
            <person name="Jurka J."/>
            <person name="Kiialainen A."/>
            <person name="Lindgren G."/>
            <person name="Liu J."/>
            <person name="Magnani E."/>
            <person name="Mickelson J.R."/>
            <person name="Murray J."/>
            <person name="Nergadze S.G."/>
            <person name="Onofrio R."/>
            <person name="Pedroni S."/>
            <person name="Piras M.F."/>
            <person name="Raudsepp T."/>
            <person name="Rocchi M."/>
            <person name="Roeed K.H."/>
            <person name="Ryder O.A."/>
            <person name="Searle S."/>
            <person name="Skow L."/>
            <person name="Swinburne J.E."/>
            <person name="Syvaenen A.C."/>
            <person name="Tozaki T."/>
            <person name="Valberg S.J."/>
            <person name="Vaudin M."/>
            <person name="White J.R."/>
            <person name="Zody M.C."/>
            <person name="Lander E.S."/>
            <person name="Lindblad-Toh K."/>
        </authorList>
    </citation>
    <scope>NUCLEOTIDE SEQUENCE [LARGE SCALE GENOMIC DNA]</scope>
    <source>
        <strain evidence="5 6">Thoroughbred</strain>
    </source>
</reference>
<accession>A0A9L0TNF7</accession>
<feature type="domain" description="Peptidase S1" evidence="4">
    <location>
        <begin position="52"/>
        <end position="96"/>
    </location>
</feature>
<evidence type="ECO:0000313" key="6">
    <source>
        <dbReference type="Proteomes" id="UP000002281"/>
    </source>
</evidence>
<proteinExistence type="predicted"/>
<reference evidence="5" key="3">
    <citation type="submission" date="2025-09" db="UniProtKB">
        <authorList>
            <consortium name="Ensembl"/>
        </authorList>
    </citation>
    <scope>IDENTIFICATION</scope>
    <source>
        <strain evidence="5">Thoroughbred</strain>
    </source>
</reference>
<keyword evidence="3" id="KW-1015">Disulfide bond</keyword>
<dbReference type="InterPro" id="IPR009003">
    <property type="entry name" value="Peptidase_S1_PA"/>
</dbReference>
<evidence type="ECO:0000256" key="3">
    <source>
        <dbReference type="ARBA" id="ARBA00023157"/>
    </source>
</evidence>
<dbReference type="InterPro" id="IPR043504">
    <property type="entry name" value="Peptidase_S1_PA_chymotrypsin"/>
</dbReference>
<dbReference type="SUPFAM" id="SSF50494">
    <property type="entry name" value="Trypsin-like serine proteases"/>
    <property type="match status" value="1"/>
</dbReference>
<sequence>SQWLRGEGSQCSLNVVSRPRRPVAELDFLVSSHKLERKAQQTAAVRPLSLSRGKTQGDSGGPLICNKLNQGIFSYGQNNGTPPGVFMKVSHFLPWIKSTMKRF</sequence>
<dbReference type="Gene3D" id="2.40.10.10">
    <property type="entry name" value="Trypsin-like serine proteases"/>
    <property type="match status" value="1"/>
</dbReference>
<evidence type="ECO:0000313" key="5">
    <source>
        <dbReference type="Ensembl" id="ENSECAP00000087882.1"/>
    </source>
</evidence>
<dbReference type="PANTHER" id="PTHR24271">
    <property type="entry name" value="KALLIKREIN-RELATED"/>
    <property type="match status" value="1"/>
</dbReference>
<dbReference type="Proteomes" id="UP000002281">
    <property type="component" value="Chromosome 1"/>
</dbReference>
<evidence type="ECO:0000256" key="2">
    <source>
        <dbReference type="ARBA" id="ARBA00023145"/>
    </source>
</evidence>
<organism evidence="5 6">
    <name type="scientific">Equus caballus</name>
    <name type="common">Horse</name>
    <dbReference type="NCBI Taxonomy" id="9796"/>
    <lineage>
        <taxon>Eukaryota</taxon>
        <taxon>Metazoa</taxon>
        <taxon>Chordata</taxon>
        <taxon>Craniata</taxon>
        <taxon>Vertebrata</taxon>
        <taxon>Euteleostomi</taxon>
        <taxon>Mammalia</taxon>
        <taxon>Eutheria</taxon>
        <taxon>Laurasiatheria</taxon>
        <taxon>Perissodactyla</taxon>
        <taxon>Equidae</taxon>
        <taxon>Equus</taxon>
    </lineage>
</organism>
<dbReference type="Pfam" id="PF00089">
    <property type="entry name" value="Trypsin"/>
    <property type="match status" value="1"/>
</dbReference>
<reference evidence="5" key="2">
    <citation type="submission" date="2025-08" db="UniProtKB">
        <authorList>
            <consortium name="Ensembl"/>
        </authorList>
    </citation>
    <scope>IDENTIFICATION</scope>
    <source>
        <strain evidence="5">Thoroughbred</strain>
    </source>
</reference>
<name>A0A9L0TNF7_HORSE</name>
<protein>
    <recommendedName>
        <fullName evidence="4">Peptidase S1 domain-containing protein</fullName>
    </recommendedName>
</protein>
<keyword evidence="1" id="KW-0732">Signal</keyword>
<dbReference type="PANTHER" id="PTHR24271:SF81">
    <property type="entry name" value="GRANZYME B"/>
    <property type="match status" value="1"/>
</dbReference>
<evidence type="ECO:0000256" key="1">
    <source>
        <dbReference type="ARBA" id="ARBA00022729"/>
    </source>
</evidence>
<evidence type="ECO:0000259" key="4">
    <source>
        <dbReference type="Pfam" id="PF00089"/>
    </source>
</evidence>
<dbReference type="GeneTree" id="ENSGT01030000234551"/>
<dbReference type="GO" id="GO:0004252">
    <property type="term" value="F:serine-type endopeptidase activity"/>
    <property type="evidence" value="ECO:0007669"/>
    <property type="project" value="InterPro"/>
</dbReference>
<dbReference type="GO" id="GO:0006508">
    <property type="term" value="P:proteolysis"/>
    <property type="evidence" value="ECO:0007669"/>
    <property type="project" value="InterPro"/>
</dbReference>
<dbReference type="Ensembl" id="ENSECAT00000082975.1">
    <property type="protein sequence ID" value="ENSECAP00000087882.1"/>
    <property type="gene ID" value="ENSECAG00000054592.1"/>
</dbReference>
<dbReference type="InterPro" id="IPR001254">
    <property type="entry name" value="Trypsin_dom"/>
</dbReference>